<organism evidence="1 2">
    <name type="scientific">Chitinophaga rhizophila</name>
    <dbReference type="NCBI Taxonomy" id="2866212"/>
    <lineage>
        <taxon>Bacteria</taxon>
        <taxon>Pseudomonadati</taxon>
        <taxon>Bacteroidota</taxon>
        <taxon>Chitinophagia</taxon>
        <taxon>Chitinophagales</taxon>
        <taxon>Chitinophagaceae</taxon>
        <taxon>Chitinophaga</taxon>
    </lineage>
</organism>
<reference evidence="1 2" key="1">
    <citation type="submission" date="2021-08" db="EMBL/GenBank/DDBJ databases">
        <title>The genome sequence of Chitinophaga sp. B61.</title>
        <authorList>
            <person name="Zhang X."/>
        </authorList>
    </citation>
    <scope>NUCLEOTIDE SEQUENCE [LARGE SCALE GENOMIC DNA]</scope>
    <source>
        <strain evidence="1 2">B61</strain>
    </source>
</reference>
<sequence>MPSALSCRIVVYGDAFSWIRRILENNAKPTNYFINNRIDPVPYLQMGVSVLLFWKGLNL</sequence>
<keyword evidence="2" id="KW-1185">Reference proteome</keyword>
<comment type="caution">
    <text evidence="1">The sequence shown here is derived from an EMBL/GenBank/DDBJ whole genome shotgun (WGS) entry which is preliminary data.</text>
</comment>
<dbReference type="Proteomes" id="UP000812961">
    <property type="component" value="Unassembled WGS sequence"/>
</dbReference>
<gene>
    <name evidence="1" type="ORF">K1Y79_22120</name>
</gene>
<protein>
    <submittedName>
        <fullName evidence="1">Uncharacterized protein</fullName>
    </submittedName>
</protein>
<evidence type="ECO:0000313" key="2">
    <source>
        <dbReference type="Proteomes" id="UP000812961"/>
    </source>
</evidence>
<evidence type="ECO:0000313" key="1">
    <source>
        <dbReference type="EMBL" id="MBW8687049.1"/>
    </source>
</evidence>
<dbReference type="RefSeq" id="WP_220252376.1">
    <property type="nucleotide sequence ID" value="NZ_JAICCF010000004.1"/>
</dbReference>
<proteinExistence type="predicted"/>
<name>A0ABS7GH81_9BACT</name>
<dbReference type="EMBL" id="JAICCF010000004">
    <property type="protein sequence ID" value="MBW8687049.1"/>
    <property type="molecule type" value="Genomic_DNA"/>
</dbReference>
<accession>A0ABS7GH81</accession>